<dbReference type="Proteomes" id="UP000193900">
    <property type="component" value="Unassembled WGS sequence"/>
</dbReference>
<dbReference type="GO" id="GO:0005886">
    <property type="term" value="C:plasma membrane"/>
    <property type="evidence" value="ECO:0007669"/>
    <property type="project" value="TreeGrafter"/>
</dbReference>
<evidence type="ECO:0000313" key="5">
    <source>
        <dbReference type="Proteomes" id="UP000193900"/>
    </source>
</evidence>
<dbReference type="AlphaFoldDB" id="A0A1Y5U376"/>
<accession>A0A1Y5U376</accession>
<sequence>MTTKPKARKFRIRRGSGQSSAPAGPAADLSDAAPAAPDQTGPNNAAGSAGQTGLTGAVDSANRVSAEAEIDEIRREGLTGRQLRMARRVAQKHGLEVTSDFDAVRQLRRNGVDPFQRSSVLELVVPDNTTDVLASPDHGSGGGGGGRTQLPQTVPANRGGNLPVGAKPANLPSTETRPAGPSRLEDGMAEVARIQRDLSRRRRLKMLLLLTRLALFVGLPTFAAGYYYNFVATPMYATKSEFVIQQAEPQGGAGGFGNLFQGTSMATQQDSIAVQSYLTSREAMLRLDQDHGFKEHFNQDHIDPIQALADDASNEEAYAIYEKRVKVSYDPTEGLLRMEVSAADPETSQVFSEALVNYAEEQIDQLTQRLREDQMAGARESYVNAEGRRQAALQELLSLQEELETIDPAGETAARTQRIAALQTQRQELQLQLQSRLAARRPNEAQVDGLRSEIGNIDALIAEVQAEAVNVTGGVSQAQKNTQLRLAEEDYAFQNVLVQQALQAMETAQIEANRQVRYLSLSVAPVAPDDPTYPRAFENTILAFLIFAGIYLMVSITASILREQVSS</sequence>
<dbReference type="OrthoDB" id="7810642at2"/>
<feature type="region of interest" description="Disordered" evidence="2">
    <location>
        <begin position="130"/>
        <end position="183"/>
    </location>
</feature>
<reference evidence="4 5" key="1">
    <citation type="submission" date="2017-03" db="EMBL/GenBank/DDBJ databases">
        <authorList>
            <person name="Afonso C.L."/>
            <person name="Miller P.J."/>
            <person name="Scott M.A."/>
            <person name="Spackman E."/>
            <person name="Goraichik I."/>
            <person name="Dimitrov K.M."/>
            <person name="Suarez D.L."/>
            <person name="Swayne D.E."/>
        </authorList>
    </citation>
    <scope>NUCLEOTIDE SEQUENCE [LARGE SCALE GENOMIC DNA]</scope>
    <source>
        <strain evidence="4 5">CECT 7023</strain>
    </source>
</reference>
<feature type="compositionally biased region" description="Basic residues" evidence="2">
    <location>
        <begin position="1"/>
        <end position="14"/>
    </location>
</feature>
<feature type="transmembrane region" description="Helical" evidence="3">
    <location>
        <begin position="206"/>
        <end position="228"/>
    </location>
</feature>
<proteinExistence type="predicted"/>
<evidence type="ECO:0000256" key="1">
    <source>
        <dbReference type="SAM" id="Coils"/>
    </source>
</evidence>
<keyword evidence="3" id="KW-1133">Transmembrane helix</keyword>
<evidence type="ECO:0000313" key="4">
    <source>
        <dbReference type="EMBL" id="SLN75751.1"/>
    </source>
</evidence>
<keyword evidence="3" id="KW-0472">Membrane</keyword>
<feature type="region of interest" description="Disordered" evidence="2">
    <location>
        <begin position="1"/>
        <end position="60"/>
    </location>
</feature>
<dbReference type="PANTHER" id="PTHR32309">
    <property type="entry name" value="TYROSINE-PROTEIN KINASE"/>
    <property type="match status" value="1"/>
</dbReference>
<evidence type="ECO:0000256" key="3">
    <source>
        <dbReference type="SAM" id="Phobius"/>
    </source>
</evidence>
<keyword evidence="3" id="KW-0812">Transmembrane</keyword>
<evidence type="ECO:0000256" key="2">
    <source>
        <dbReference type="SAM" id="MobiDB-lite"/>
    </source>
</evidence>
<gene>
    <name evidence="4" type="ORF">ROA7023_04032</name>
</gene>
<keyword evidence="5" id="KW-1185">Reference proteome</keyword>
<dbReference type="GO" id="GO:0004713">
    <property type="term" value="F:protein tyrosine kinase activity"/>
    <property type="evidence" value="ECO:0007669"/>
    <property type="project" value="TreeGrafter"/>
</dbReference>
<dbReference type="PANTHER" id="PTHR32309:SF13">
    <property type="entry name" value="FERRIC ENTEROBACTIN TRANSPORT PROTEIN FEPE"/>
    <property type="match status" value="1"/>
</dbReference>
<feature type="coiled-coil region" evidence="1">
    <location>
        <begin position="356"/>
        <end position="402"/>
    </location>
</feature>
<protein>
    <submittedName>
        <fullName evidence="4">Uncharacterized protein</fullName>
    </submittedName>
</protein>
<feature type="compositionally biased region" description="Low complexity" evidence="2">
    <location>
        <begin position="15"/>
        <end position="38"/>
    </location>
</feature>
<organism evidence="4 5">
    <name type="scientific">Roseisalinus antarcticus</name>
    <dbReference type="NCBI Taxonomy" id="254357"/>
    <lineage>
        <taxon>Bacteria</taxon>
        <taxon>Pseudomonadati</taxon>
        <taxon>Pseudomonadota</taxon>
        <taxon>Alphaproteobacteria</taxon>
        <taxon>Rhodobacterales</taxon>
        <taxon>Roseobacteraceae</taxon>
        <taxon>Roseisalinus</taxon>
    </lineage>
</organism>
<keyword evidence="1" id="KW-0175">Coiled coil</keyword>
<name>A0A1Y5U376_9RHOB</name>
<dbReference type="InterPro" id="IPR050445">
    <property type="entry name" value="Bact_polysacc_biosynth/exp"/>
</dbReference>
<dbReference type="EMBL" id="FWFZ01000037">
    <property type="protein sequence ID" value="SLN75751.1"/>
    <property type="molecule type" value="Genomic_DNA"/>
</dbReference>
<feature type="transmembrane region" description="Helical" evidence="3">
    <location>
        <begin position="541"/>
        <end position="561"/>
    </location>
</feature>
<dbReference type="RefSeq" id="WP_085880748.1">
    <property type="nucleotide sequence ID" value="NZ_FWFZ01000037.1"/>
</dbReference>
<feature type="compositionally biased region" description="Polar residues" evidence="2">
    <location>
        <begin position="40"/>
        <end position="54"/>
    </location>
</feature>